<reference evidence="2 3" key="1">
    <citation type="journal article" date="2024" name="Front Chem Biol">
        <title>Unveiling the potential of Daldinia eschscholtzii MFLUCC 19-0629 through bioactivity and bioinformatics studies for enhanced sustainable agriculture production.</title>
        <authorList>
            <person name="Brooks S."/>
            <person name="Weaver J.A."/>
            <person name="Klomchit A."/>
            <person name="Alharthi S.A."/>
            <person name="Onlamun T."/>
            <person name="Nurani R."/>
            <person name="Vong T.K."/>
            <person name="Alberti F."/>
            <person name="Greco C."/>
        </authorList>
    </citation>
    <scope>NUCLEOTIDE SEQUENCE [LARGE SCALE GENOMIC DNA]</scope>
    <source>
        <strain evidence="2">MFLUCC 19-0629</strain>
    </source>
</reference>
<dbReference type="Proteomes" id="UP001369815">
    <property type="component" value="Unassembled WGS sequence"/>
</dbReference>
<gene>
    <name evidence="2" type="ORF">Daesc_009720</name>
</gene>
<sequence length="138" mass="14710">MKTSVVSTLAILPILTTVSAFEIADIYKKTLGNSDCTAIHLTEGRILRANCVKPGYGSRSLNHVTNGGFSGSCAGCHMDGTKLICECLISPESGIKHNEVELDNWDLIQVNDDILTCGSDSVGLEMRGTGKAARFFTA</sequence>
<accession>A0AAX6MB78</accession>
<evidence type="ECO:0000256" key="1">
    <source>
        <dbReference type="SAM" id="SignalP"/>
    </source>
</evidence>
<evidence type="ECO:0008006" key="4">
    <source>
        <dbReference type="Google" id="ProtNLM"/>
    </source>
</evidence>
<comment type="caution">
    <text evidence="2">The sequence shown here is derived from an EMBL/GenBank/DDBJ whole genome shotgun (WGS) entry which is preliminary data.</text>
</comment>
<feature type="chain" id="PRO_5043321171" description="Cyanovirin-N domain-containing protein" evidence="1">
    <location>
        <begin position="21"/>
        <end position="138"/>
    </location>
</feature>
<evidence type="ECO:0000313" key="2">
    <source>
        <dbReference type="EMBL" id="KAK6949637.1"/>
    </source>
</evidence>
<keyword evidence="3" id="KW-1185">Reference proteome</keyword>
<dbReference type="AlphaFoldDB" id="A0AAX6MB78"/>
<feature type="signal peptide" evidence="1">
    <location>
        <begin position="1"/>
        <end position="20"/>
    </location>
</feature>
<keyword evidence="1" id="KW-0732">Signal</keyword>
<organism evidence="2 3">
    <name type="scientific">Daldinia eschscholtzii</name>
    <dbReference type="NCBI Taxonomy" id="292717"/>
    <lineage>
        <taxon>Eukaryota</taxon>
        <taxon>Fungi</taxon>
        <taxon>Dikarya</taxon>
        <taxon>Ascomycota</taxon>
        <taxon>Pezizomycotina</taxon>
        <taxon>Sordariomycetes</taxon>
        <taxon>Xylariomycetidae</taxon>
        <taxon>Xylariales</taxon>
        <taxon>Hypoxylaceae</taxon>
        <taxon>Daldinia</taxon>
    </lineage>
</organism>
<evidence type="ECO:0000313" key="3">
    <source>
        <dbReference type="Proteomes" id="UP001369815"/>
    </source>
</evidence>
<dbReference type="EMBL" id="JBANMG010000009">
    <property type="protein sequence ID" value="KAK6949637.1"/>
    <property type="molecule type" value="Genomic_DNA"/>
</dbReference>
<proteinExistence type="predicted"/>
<protein>
    <recommendedName>
        <fullName evidence="4">Cyanovirin-N domain-containing protein</fullName>
    </recommendedName>
</protein>
<name>A0AAX6MB78_9PEZI</name>